<dbReference type="EMBL" id="BMAU01021361">
    <property type="protein sequence ID" value="GFY22760.1"/>
    <property type="molecule type" value="Genomic_DNA"/>
</dbReference>
<sequence length="69" mass="8097">MKLAPKRRKLFPPWEEKKVLESSSEELTFEPHIHTIALASTKRCVSWGSEEVTPDGCCFRLRTFRKFET</sequence>
<reference evidence="1" key="1">
    <citation type="submission" date="2020-08" db="EMBL/GenBank/DDBJ databases">
        <title>Multicomponent nature underlies the extraordinary mechanical properties of spider dragline silk.</title>
        <authorList>
            <person name="Kono N."/>
            <person name="Nakamura H."/>
            <person name="Mori M."/>
            <person name="Yoshida Y."/>
            <person name="Ohtoshi R."/>
            <person name="Malay A.D."/>
            <person name="Moran D.A.P."/>
            <person name="Tomita M."/>
            <person name="Numata K."/>
            <person name="Arakawa K."/>
        </authorList>
    </citation>
    <scope>NUCLEOTIDE SEQUENCE</scope>
</reference>
<name>A0A8X6VUP4_TRICX</name>
<comment type="caution">
    <text evidence="1">The sequence shown here is derived from an EMBL/GenBank/DDBJ whole genome shotgun (WGS) entry which is preliminary data.</text>
</comment>
<dbReference type="AlphaFoldDB" id="A0A8X6VUP4"/>
<gene>
    <name evidence="1" type="ORF">TNCV_2180211</name>
</gene>
<evidence type="ECO:0000313" key="2">
    <source>
        <dbReference type="Proteomes" id="UP000887159"/>
    </source>
</evidence>
<evidence type="ECO:0000313" key="1">
    <source>
        <dbReference type="EMBL" id="GFY22760.1"/>
    </source>
</evidence>
<proteinExistence type="predicted"/>
<accession>A0A8X6VUP4</accession>
<protein>
    <submittedName>
        <fullName evidence="1">Uncharacterized protein</fullName>
    </submittedName>
</protein>
<organism evidence="1 2">
    <name type="scientific">Trichonephila clavipes</name>
    <name type="common">Golden silk orbweaver</name>
    <name type="synonym">Nephila clavipes</name>
    <dbReference type="NCBI Taxonomy" id="2585209"/>
    <lineage>
        <taxon>Eukaryota</taxon>
        <taxon>Metazoa</taxon>
        <taxon>Ecdysozoa</taxon>
        <taxon>Arthropoda</taxon>
        <taxon>Chelicerata</taxon>
        <taxon>Arachnida</taxon>
        <taxon>Araneae</taxon>
        <taxon>Araneomorphae</taxon>
        <taxon>Entelegynae</taxon>
        <taxon>Araneoidea</taxon>
        <taxon>Nephilidae</taxon>
        <taxon>Trichonephila</taxon>
    </lineage>
</organism>
<keyword evidence="2" id="KW-1185">Reference proteome</keyword>
<dbReference type="Proteomes" id="UP000887159">
    <property type="component" value="Unassembled WGS sequence"/>
</dbReference>